<protein>
    <submittedName>
        <fullName evidence="2">DNA/RNA endonuclease G, NUC1</fullName>
    </submittedName>
</protein>
<dbReference type="GO" id="GO:0004519">
    <property type="term" value="F:endonuclease activity"/>
    <property type="evidence" value="ECO:0007669"/>
    <property type="project" value="UniProtKB-KW"/>
</dbReference>
<gene>
    <name evidence="2" type="ORF">PF66_01752</name>
</gene>
<dbReference type="EMBL" id="JSYZ01000005">
    <property type="protein sequence ID" value="KPA91729.1"/>
    <property type="molecule type" value="Genomic_DNA"/>
</dbReference>
<dbReference type="SUPFAM" id="SSF54060">
    <property type="entry name" value="His-Me finger endonucleases"/>
    <property type="match status" value="1"/>
</dbReference>
<name>A0A0N0VK25_9PSED</name>
<evidence type="ECO:0000259" key="1">
    <source>
        <dbReference type="Pfam" id="PF01223"/>
    </source>
</evidence>
<dbReference type="GO" id="GO:0046872">
    <property type="term" value="F:metal ion binding"/>
    <property type="evidence" value="ECO:0007669"/>
    <property type="project" value="InterPro"/>
</dbReference>
<dbReference type="PATRIC" id="fig|50340.43.peg.5009"/>
<dbReference type="GO" id="GO:0016787">
    <property type="term" value="F:hydrolase activity"/>
    <property type="evidence" value="ECO:0007669"/>
    <property type="project" value="InterPro"/>
</dbReference>
<dbReference type="Proteomes" id="UP000037931">
    <property type="component" value="Unassembled WGS sequence"/>
</dbReference>
<dbReference type="GO" id="GO:0003676">
    <property type="term" value="F:nucleic acid binding"/>
    <property type="evidence" value="ECO:0007669"/>
    <property type="project" value="InterPro"/>
</dbReference>
<keyword evidence="2" id="KW-0540">Nuclease</keyword>
<organism evidence="2 3">
    <name type="scientific">Pseudomonas asplenii</name>
    <dbReference type="NCBI Taxonomy" id="53407"/>
    <lineage>
        <taxon>Bacteria</taxon>
        <taxon>Pseudomonadati</taxon>
        <taxon>Pseudomonadota</taxon>
        <taxon>Gammaproteobacteria</taxon>
        <taxon>Pseudomonadales</taxon>
        <taxon>Pseudomonadaceae</taxon>
        <taxon>Pseudomonas</taxon>
    </lineage>
</organism>
<dbReference type="STRING" id="50340.PF66_01752"/>
<dbReference type="InterPro" id="IPR001604">
    <property type="entry name" value="Endo_G_ENPP1-like_dom"/>
</dbReference>
<dbReference type="AlphaFoldDB" id="A0A0N0VK25"/>
<proteinExistence type="predicted"/>
<dbReference type="InterPro" id="IPR044925">
    <property type="entry name" value="His-Me_finger_sf"/>
</dbReference>
<comment type="caution">
    <text evidence="2">The sequence shown here is derived from an EMBL/GenBank/DDBJ whole genome shotgun (WGS) entry which is preliminary data.</text>
</comment>
<sequence>MTSTLYERHIDTLPSTTKQHPIPSGYWKIIFTASTPTEETFAAFIMDQDTPRAASFCSYQVTVEEIEQRSGLKCRRPSRQRANLFVDSW</sequence>
<dbReference type="Gene3D" id="3.40.570.10">
    <property type="entry name" value="Extracellular Endonuclease, subunit A"/>
    <property type="match status" value="1"/>
</dbReference>
<reference evidence="2 3" key="1">
    <citation type="journal article" date="2015" name="PLoS ONE">
        <title>Rice-Infecting Pseudomonas Genomes Are Highly Accessorized and Harbor Multiple Putative Virulence Mechanisms to Cause Sheath Brown Rot.</title>
        <authorList>
            <person name="Quibod I.L."/>
            <person name="Grande G."/>
            <person name="Oreiro E.G."/>
            <person name="Borja F.N."/>
            <person name="Dossa G.S."/>
            <person name="Mauleon R."/>
            <person name="Cruz C.V."/>
            <person name="Oliva R."/>
        </authorList>
    </citation>
    <scope>NUCLEOTIDE SEQUENCE [LARGE SCALE GENOMIC DNA]</scope>
    <source>
        <strain evidence="2 3">IRRI 6609</strain>
    </source>
</reference>
<dbReference type="RefSeq" id="WP_054062455.1">
    <property type="nucleotide sequence ID" value="NZ_JSYZ01000005.1"/>
</dbReference>
<dbReference type="InterPro" id="IPR044929">
    <property type="entry name" value="DNA/RNA_non-sp_Endonuclease_sf"/>
</dbReference>
<feature type="domain" description="DNA/RNA non-specific endonuclease/pyrophosphatase/phosphodiesterase" evidence="1">
    <location>
        <begin position="4"/>
        <end position="73"/>
    </location>
</feature>
<accession>A0A0N0VK25</accession>
<evidence type="ECO:0000313" key="3">
    <source>
        <dbReference type="Proteomes" id="UP000037931"/>
    </source>
</evidence>
<evidence type="ECO:0000313" key="2">
    <source>
        <dbReference type="EMBL" id="KPA91729.1"/>
    </source>
</evidence>
<dbReference type="Pfam" id="PF01223">
    <property type="entry name" value="Endonuclease_NS"/>
    <property type="match status" value="1"/>
</dbReference>
<keyword evidence="2" id="KW-0378">Hydrolase</keyword>
<keyword evidence="2" id="KW-0255">Endonuclease</keyword>
<keyword evidence="3" id="KW-1185">Reference proteome</keyword>